<sequence>MSGSETVRGLQERTARALPAEHIEDVEGWWLRHAPSCAWWVGTVLPHGAARPGELVRRVVGAEEFYAGRGAAARFQISMGACPEGLDTVLAKRGYRRESLMSLQVASTARVLEQAPAGSLRVRVDDRPTRAWFEIWHAVHGHHGGESRSEWDLLARVQRPGAYASAMVGEDVVAVGRAVADTGWAGVFGMATLAEARGKGAARTVLAALAGWAGARAADRMYLQVERDNLPALRLYERTGFRELCGYHYRTAGTQEG</sequence>
<feature type="domain" description="N-acetyltransferase" evidence="3">
    <location>
        <begin position="120"/>
        <end position="257"/>
    </location>
</feature>
<dbReference type="InterPro" id="IPR000182">
    <property type="entry name" value="GNAT_dom"/>
</dbReference>
<dbReference type="EMBL" id="JBICRM010000038">
    <property type="protein sequence ID" value="MFG1709631.1"/>
    <property type="molecule type" value="Genomic_DNA"/>
</dbReference>
<organism evidence="4 5">
    <name type="scientific">Nonomuraea marmarensis</name>
    <dbReference type="NCBI Taxonomy" id="3351344"/>
    <lineage>
        <taxon>Bacteria</taxon>
        <taxon>Bacillati</taxon>
        <taxon>Actinomycetota</taxon>
        <taxon>Actinomycetes</taxon>
        <taxon>Streptosporangiales</taxon>
        <taxon>Streptosporangiaceae</taxon>
        <taxon>Nonomuraea</taxon>
    </lineage>
</organism>
<evidence type="ECO:0000256" key="1">
    <source>
        <dbReference type="ARBA" id="ARBA00022679"/>
    </source>
</evidence>
<dbReference type="InterPro" id="IPR050680">
    <property type="entry name" value="YpeA/RimI_acetyltransf"/>
</dbReference>
<evidence type="ECO:0000313" key="4">
    <source>
        <dbReference type="EMBL" id="MFG1709631.1"/>
    </source>
</evidence>
<dbReference type="Pfam" id="PF24553">
    <property type="entry name" value="Rv0428c_C"/>
    <property type="match status" value="1"/>
</dbReference>
<dbReference type="Proteomes" id="UP001603978">
    <property type="component" value="Unassembled WGS sequence"/>
</dbReference>
<dbReference type="InterPro" id="IPR056935">
    <property type="entry name" value="Rv0428c-like_C"/>
</dbReference>
<reference evidence="4 5" key="1">
    <citation type="submission" date="2024-10" db="EMBL/GenBank/DDBJ databases">
        <authorList>
            <person name="Topkara A.R."/>
            <person name="Saygin H."/>
        </authorList>
    </citation>
    <scope>NUCLEOTIDE SEQUENCE [LARGE SCALE GENOMIC DNA]</scope>
    <source>
        <strain evidence="4 5">M3C6</strain>
    </source>
</reference>
<comment type="caution">
    <text evidence="4">The sequence shown here is derived from an EMBL/GenBank/DDBJ whole genome shotgun (WGS) entry which is preliminary data.</text>
</comment>
<dbReference type="Gene3D" id="3.40.630.30">
    <property type="match status" value="1"/>
</dbReference>
<dbReference type="InterPro" id="IPR016181">
    <property type="entry name" value="Acyl_CoA_acyltransferase"/>
</dbReference>
<dbReference type="PANTHER" id="PTHR43420">
    <property type="entry name" value="ACETYLTRANSFERASE"/>
    <property type="match status" value="1"/>
</dbReference>
<dbReference type="RefSeq" id="WP_393174598.1">
    <property type="nucleotide sequence ID" value="NZ_JBICRM010000038.1"/>
</dbReference>
<dbReference type="PROSITE" id="PS51186">
    <property type="entry name" value="GNAT"/>
    <property type="match status" value="1"/>
</dbReference>
<keyword evidence="1" id="KW-0808">Transferase</keyword>
<dbReference type="SUPFAM" id="SSF55729">
    <property type="entry name" value="Acyl-CoA N-acyltransferases (Nat)"/>
    <property type="match status" value="1"/>
</dbReference>
<gene>
    <name evidence="4" type="ORF">ACFLIM_41265</name>
</gene>
<keyword evidence="2" id="KW-0012">Acyltransferase</keyword>
<dbReference type="PANTHER" id="PTHR43420:SF12">
    <property type="entry name" value="N-ACETYLTRANSFERASE DOMAIN-CONTAINING PROTEIN"/>
    <property type="match status" value="1"/>
</dbReference>
<proteinExistence type="predicted"/>
<name>A0ABW7ATB4_9ACTN</name>
<evidence type="ECO:0000313" key="5">
    <source>
        <dbReference type="Proteomes" id="UP001603978"/>
    </source>
</evidence>
<evidence type="ECO:0000256" key="2">
    <source>
        <dbReference type="ARBA" id="ARBA00023315"/>
    </source>
</evidence>
<evidence type="ECO:0000259" key="3">
    <source>
        <dbReference type="PROSITE" id="PS51186"/>
    </source>
</evidence>
<protein>
    <submittedName>
        <fullName evidence="4">GNAT family N-acetyltransferase</fullName>
    </submittedName>
</protein>
<keyword evidence="5" id="KW-1185">Reference proteome</keyword>
<accession>A0ABW7ATB4</accession>